<dbReference type="Pfam" id="PF01895">
    <property type="entry name" value="PhoU"/>
    <property type="match status" value="1"/>
</dbReference>
<dbReference type="Proteomes" id="UP001227101">
    <property type="component" value="Chromosome"/>
</dbReference>
<proteinExistence type="predicted"/>
<evidence type="ECO:0000313" key="2">
    <source>
        <dbReference type="EMBL" id="WIV53454.1"/>
    </source>
</evidence>
<keyword evidence="3" id="KW-1185">Reference proteome</keyword>
<dbReference type="InterPro" id="IPR038078">
    <property type="entry name" value="PhoU-like_sf"/>
</dbReference>
<dbReference type="InterPro" id="IPR026022">
    <property type="entry name" value="PhoU_dom"/>
</dbReference>
<name>A0ABY8XAL5_9PSEU</name>
<dbReference type="EMBL" id="CP127173">
    <property type="protein sequence ID" value="WIV53454.1"/>
    <property type="molecule type" value="Genomic_DNA"/>
</dbReference>
<dbReference type="Gene3D" id="1.20.58.220">
    <property type="entry name" value="Phosphate transport system protein phou homolog 2, domain 2"/>
    <property type="match status" value="1"/>
</dbReference>
<organism evidence="2 3">
    <name type="scientific">Amycolatopsis nalaikhensis</name>
    <dbReference type="NCBI Taxonomy" id="715472"/>
    <lineage>
        <taxon>Bacteria</taxon>
        <taxon>Bacillati</taxon>
        <taxon>Actinomycetota</taxon>
        <taxon>Actinomycetes</taxon>
        <taxon>Pseudonocardiales</taxon>
        <taxon>Pseudonocardiaceae</taxon>
        <taxon>Amycolatopsis</taxon>
    </lineage>
</organism>
<dbReference type="RefSeq" id="WP_285449876.1">
    <property type="nucleotide sequence ID" value="NZ_CP127173.1"/>
</dbReference>
<protein>
    <submittedName>
        <fullName evidence="2">PhoU domain-containing protein</fullName>
    </submittedName>
</protein>
<feature type="domain" description="PhoU" evidence="1">
    <location>
        <begin position="18"/>
        <end position="102"/>
    </location>
</feature>
<accession>A0ABY8XAL5</accession>
<gene>
    <name evidence="2" type="ORF">QP939_31725</name>
</gene>
<reference evidence="2 3" key="1">
    <citation type="submission" date="2023-06" db="EMBL/GenBank/DDBJ databases">
        <authorList>
            <person name="Oyuntsetseg B."/>
            <person name="Kim S.B."/>
        </authorList>
    </citation>
    <scope>NUCLEOTIDE SEQUENCE [LARGE SCALE GENOMIC DNA]</scope>
    <source>
        <strain evidence="2 3">2-2</strain>
    </source>
</reference>
<dbReference type="SUPFAM" id="SSF109755">
    <property type="entry name" value="PhoU-like"/>
    <property type="match status" value="1"/>
</dbReference>
<sequence length="203" mass="20587">MPTAFQNELGTLAHRLADLCGLVALAFEEASRSVLESDHTLGGRAREQAAAVAALGAACEDQACALLALHAPLAGEVKAVVAAVHVAADLTRMGGLAWEVAEPRGPVPPGARPALGRLGAHAVAAARALRGLLVGEDAAGLDDAVALAGDVERELRAWAGGGEWPRGGGVAVEVVVLAERYGRFAATAARIARRTAEFVPVGA</sequence>
<evidence type="ECO:0000259" key="1">
    <source>
        <dbReference type="Pfam" id="PF01895"/>
    </source>
</evidence>
<evidence type="ECO:0000313" key="3">
    <source>
        <dbReference type="Proteomes" id="UP001227101"/>
    </source>
</evidence>